<organism evidence="2 3">
    <name type="scientific">Pseudomonas paracarnis</name>
    <dbReference type="NCBI Taxonomy" id="2750625"/>
    <lineage>
        <taxon>Bacteria</taxon>
        <taxon>Pseudomonadati</taxon>
        <taxon>Pseudomonadota</taxon>
        <taxon>Gammaproteobacteria</taxon>
        <taxon>Pseudomonadales</taxon>
        <taxon>Pseudomonadaceae</taxon>
        <taxon>Pseudomonas</taxon>
    </lineage>
</organism>
<comment type="caution">
    <text evidence="2">The sequence shown here is derived from an EMBL/GenBank/DDBJ whole genome shotgun (WGS) entry which is preliminary data.</text>
</comment>
<keyword evidence="1" id="KW-1133">Transmembrane helix</keyword>
<dbReference type="Proteomes" id="UP001336015">
    <property type="component" value="Unassembled WGS sequence"/>
</dbReference>
<protein>
    <submittedName>
        <fullName evidence="2">Uncharacterized protein</fullName>
    </submittedName>
</protein>
<evidence type="ECO:0000313" key="2">
    <source>
        <dbReference type="EMBL" id="MEB3782411.1"/>
    </source>
</evidence>
<keyword evidence="3" id="KW-1185">Reference proteome</keyword>
<proteinExistence type="predicted"/>
<dbReference type="EMBL" id="JAJGWQ010000003">
    <property type="protein sequence ID" value="MEB3782411.1"/>
    <property type="molecule type" value="Genomic_DNA"/>
</dbReference>
<dbReference type="RefSeq" id="WP_324835958.1">
    <property type="nucleotide sequence ID" value="NZ_JAJGWQ010000003.1"/>
</dbReference>
<feature type="transmembrane region" description="Helical" evidence="1">
    <location>
        <begin position="167"/>
        <end position="188"/>
    </location>
</feature>
<keyword evidence="1" id="KW-0472">Membrane</keyword>
<evidence type="ECO:0000313" key="3">
    <source>
        <dbReference type="Proteomes" id="UP001336015"/>
    </source>
</evidence>
<reference evidence="2 3" key="1">
    <citation type="journal article" date="2023" name="Int J Dairy Technol">
        <title>Genome based analysis of Pseudomonas paracarnis RQ057, a strain responsible for blue discoloration spoilage in processed cheese.</title>
        <authorList>
            <person name="Rodrigues Rd.S."/>
            <person name="Machado S.G."/>
            <person name="de Carvalho A.F."/>
            <person name="Nero L.A."/>
        </authorList>
    </citation>
    <scope>NUCLEOTIDE SEQUENCE [LARGE SCALE GENOMIC DNA]</scope>
    <source>
        <strain evidence="2 3">RQ057</strain>
    </source>
</reference>
<accession>A0ABU6BRH5</accession>
<evidence type="ECO:0000256" key="1">
    <source>
        <dbReference type="SAM" id="Phobius"/>
    </source>
</evidence>
<feature type="transmembrane region" description="Helical" evidence="1">
    <location>
        <begin position="50"/>
        <end position="73"/>
    </location>
</feature>
<keyword evidence="1" id="KW-0812">Transmembrane</keyword>
<feature type="transmembrane region" description="Helical" evidence="1">
    <location>
        <begin position="116"/>
        <end position="135"/>
    </location>
</feature>
<gene>
    <name evidence="2" type="ORF">LLW09_07565</name>
</gene>
<name>A0ABU6BRH5_9PSED</name>
<sequence length="200" mass="22912">MKNNIKIHALKTFLILAFSFLILAEIKQPIVIQAAKWFGEYVSNLQSVDFNFVIAILIAMTVFIWIFAHVALIKLIERTVIRKVFKITNYEKSDLEVEWKDITIKRVFTRENISDAIYIFVGLSTLGFLAIKIYGEAYMVIMPLKLSGIGLDESKILEILGISYSNVLGGALNIIPLSILFYVAAFSWRIKERIFRKVEV</sequence>